<protein>
    <submittedName>
        <fullName evidence="1">Uncharacterized protein</fullName>
    </submittedName>
</protein>
<comment type="caution">
    <text evidence="1">The sequence shown here is derived from an EMBL/GenBank/DDBJ whole genome shotgun (WGS) entry which is preliminary data.</text>
</comment>
<proteinExistence type="predicted"/>
<evidence type="ECO:0000313" key="2">
    <source>
        <dbReference type="Proteomes" id="UP000234789"/>
    </source>
</evidence>
<accession>A0A2N5N4N2</accession>
<reference evidence="1 2" key="1">
    <citation type="submission" date="2017-05" db="EMBL/GenBank/DDBJ databases">
        <title>Functional genome analysis of Paenibacillus pasadenensis strain R16: insights on endophytic life style and antifungal activity.</title>
        <authorList>
            <person name="Passera A."/>
            <person name="Marcolungo L."/>
            <person name="Casati P."/>
            <person name="Brasca M."/>
            <person name="Quaglino F."/>
            <person name="Delledonne M."/>
        </authorList>
    </citation>
    <scope>NUCLEOTIDE SEQUENCE [LARGE SCALE GENOMIC DNA]</scope>
    <source>
        <strain evidence="1 2">R16</strain>
    </source>
</reference>
<dbReference type="EMBL" id="NFEZ01000004">
    <property type="protein sequence ID" value="PLT45270.1"/>
    <property type="molecule type" value="Genomic_DNA"/>
</dbReference>
<dbReference type="OrthoDB" id="2591920at2"/>
<dbReference type="AlphaFoldDB" id="A0A2N5N4N2"/>
<evidence type="ECO:0000313" key="1">
    <source>
        <dbReference type="EMBL" id="PLT45270.1"/>
    </source>
</evidence>
<dbReference type="RefSeq" id="WP_028597839.1">
    <property type="nucleotide sequence ID" value="NZ_BIMM01000032.1"/>
</dbReference>
<keyword evidence="2" id="KW-1185">Reference proteome</keyword>
<gene>
    <name evidence="1" type="ORF">B8V81_3701</name>
</gene>
<sequence>MQALLVVGGVVLLAFGAFALLSGQWPAFAGGLFGGLLLMALSRIIDLLEELLRNASDAPYSREQLAKIMQRSRAFRLESELFEVHPNASGGNEYPLYYLNGEPYVRARAFLPYIKQVDTRYTFELPGREPVTLDRSSAYLQGAPLFEYQEQVVVRLKSLGLRTRPVGDAIKLEWLQPVGPNSQS</sequence>
<dbReference type="Proteomes" id="UP000234789">
    <property type="component" value="Unassembled WGS sequence"/>
</dbReference>
<organism evidence="1 2">
    <name type="scientific">Paenibacillus pasadenensis</name>
    <dbReference type="NCBI Taxonomy" id="217090"/>
    <lineage>
        <taxon>Bacteria</taxon>
        <taxon>Bacillati</taxon>
        <taxon>Bacillota</taxon>
        <taxon>Bacilli</taxon>
        <taxon>Bacillales</taxon>
        <taxon>Paenibacillaceae</taxon>
        <taxon>Paenibacillus</taxon>
    </lineage>
</organism>
<name>A0A2N5N4N2_9BACL</name>